<gene>
    <name evidence="1" type="ORF">ElyMa_003314400</name>
</gene>
<sequence>MRRAWNSFFKYVLIHLTLIITFILTVRIVCARVGTGPSFGGEQRFDGGVVFATASTSSFLQLCDSFGIRLVQGGAMLVKTVCFNKPVEVKGLK</sequence>
<reference evidence="1 2" key="1">
    <citation type="journal article" date="2021" name="Elife">
        <title>Chloroplast acquisition without the gene transfer in kleptoplastic sea slugs, Plakobranchus ocellatus.</title>
        <authorList>
            <person name="Maeda T."/>
            <person name="Takahashi S."/>
            <person name="Yoshida T."/>
            <person name="Shimamura S."/>
            <person name="Takaki Y."/>
            <person name="Nagai Y."/>
            <person name="Toyoda A."/>
            <person name="Suzuki Y."/>
            <person name="Arimoto A."/>
            <person name="Ishii H."/>
            <person name="Satoh N."/>
            <person name="Nishiyama T."/>
            <person name="Hasebe M."/>
            <person name="Maruyama T."/>
            <person name="Minagawa J."/>
            <person name="Obokata J."/>
            <person name="Shigenobu S."/>
        </authorList>
    </citation>
    <scope>NUCLEOTIDE SEQUENCE [LARGE SCALE GENOMIC DNA]</scope>
</reference>
<dbReference type="EMBL" id="BMAT01006822">
    <property type="protein sequence ID" value="GFS20491.1"/>
    <property type="molecule type" value="Genomic_DNA"/>
</dbReference>
<protein>
    <submittedName>
        <fullName evidence="1">Uncharacterized protein</fullName>
    </submittedName>
</protein>
<evidence type="ECO:0000313" key="1">
    <source>
        <dbReference type="EMBL" id="GFS20491.1"/>
    </source>
</evidence>
<keyword evidence="2" id="KW-1185">Reference proteome</keyword>
<dbReference type="AlphaFoldDB" id="A0AAV4JDS5"/>
<organism evidence="1 2">
    <name type="scientific">Elysia marginata</name>
    <dbReference type="NCBI Taxonomy" id="1093978"/>
    <lineage>
        <taxon>Eukaryota</taxon>
        <taxon>Metazoa</taxon>
        <taxon>Spiralia</taxon>
        <taxon>Lophotrochozoa</taxon>
        <taxon>Mollusca</taxon>
        <taxon>Gastropoda</taxon>
        <taxon>Heterobranchia</taxon>
        <taxon>Euthyneura</taxon>
        <taxon>Panpulmonata</taxon>
        <taxon>Sacoglossa</taxon>
        <taxon>Placobranchoidea</taxon>
        <taxon>Plakobranchidae</taxon>
        <taxon>Elysia</taxon>
    </lineage>
</organism>
<comment type="caution">
    <text evidence="1">The sequence shown here is derived from an EMBL/GenBank/DDBJ whole genome shotgun (WGS) entry which is preliminary data.</text>
</comment>
<dbReference type="Proteomes" id="UP000762676">
    <property type="component" value="Unassembled WGS sequence"/>
</dbReference>
<proteinExistence type="predicted"/>
<accession>A0AAV4JDS5</accession>
<name>A0AAV4JDS5_9GAST</name>
<evidence type="ECO:0000313" key="2">
    <source>
        <dbReference type="Proteomes" id="UP000762676"/>
    </source>
</evidence>